<dbReference type="AlphaFoldDB" id="A0A8S3SCL4"/>
<evidence type="ECO:0000313" key="1">
    <source>
        <dbReference type="EMBL" id="CAG2218509.1"/>
    </source>
</evidence>
<comment type="caution">
    <text evidence="1">The sequence shown here is derived from an EMBL/GenBank/DDBJ whole genome shotgun (WGS) entry which is preliminary data.</text>
</comment>
<sequence length="150" mass="16600">MENEYLVLASDNTTVVAYLRNQGGTYSYKLIFTARNSSSLKSHFTTDCSSLCHRETQCVSRCSDRLPRQSGNFSNHFSGNNPSLGASSSLHYNLQVFMSPVPDKKAYTVDKCSGGWNVCLRLPSVQSSVGRTSEDLSKARAYHFYCSSLA</sequence>
<keyword evidence="2" id="KW-1185">Reference proteome</keyword>
<organism evidence="1 2">
    <name type="scientific">Mytilus edulis</name>
    <name type="common">Blue mussel</name>
    <dbReference type="NCBI Taxonomy" id="6550"/>
    <lineage>
        <taxon>Eukaryota</taxon>
        <taxon>Metazoa</taxon>
        <taxon>Spiralia</taxon>
        <taxon>Lophotrochozoa</taxon>
        <taxon>Mollusca</taxon>
        <taxon>Bivalvia</taxon>
        <taxon>Autobranchia</taxon>
        <taxon>Pteriomorphia</taxon>
        <taxon>Mytilida</taxon>
        <taxon>Mytiloidea</taxon>
        <taxon>Mytilidae</taxon>
        <taxon>Mytilinae</taxon>
        <taxon>Mytilus</taxon>
    </lineage>
</organism>
<proteinExistence type="predicted"/>
<name>A0A8S3SCL4_MYTED</name>
<accession>A0A8S3SCL4</accession>
<reference evidence="1" key="1">
    <citation type="submission" date="2021-03" db="EMBL/GenBank/DDBJ databases">
        <authorList>
            <person name="Bekaert M."/>
        </authorList>
    </citation>
    <scope>NUCLEOTIDE SEQUENCE</scope>
</reference>
<evidence type="ECO:0000313" key="2">
    <source>
        <dbReference type="Proteomes" id="UP000683360"/>
    </source>
</evidence>
<dbReference type="EMBL" id="CAJPWZ010001599">
    <property type="protein sequence ID" value="CAG2218509.1"/>
    <property type="molecule type" value="Genomic_DNA"/>
</dbReference>
<gene>
    <name evidence="1" type="ORF">MEDL_32110</name>
</gene>
<dbReference type="Proteomes" id="UP000683360">
    <property type="component" value="Unassembled WGS sequence"/>
</dbReference>
<protein>
    <submittedName>
        <fullName evidence="1">Uncharacterized protein</fullName>
    </submittedName>
</protein>